<evidence type="ECO:0000313" key="1">
    <source>
        <dbReference type="EMBL" id="APG65818.1"/>
    </source>
</evidence>
<evidence type="ECO:0008006" key="3">
    <source>
        <dbReference type="Google" id="ProtNLM"/>
    </source>
</evidence>
<proteinExistence type="predicted"/>
<protein>
    <recommendedName>
        <fullName evidence="3">DUF4864 domain-containing protein</fullName>
    </recommendedName>
</protein>
<accession>A0A1L3JL11</accession>
<dbReference type="EMBL" id="CP018155">
    <property type="protein sequence ID" value="APG65818.1"/>
    <property type="molecule type" value="Genomic_DNA"/>
</dbReference>
<gene>
    <name evidence="1" type="ORF">LPB136_10780</name>
</gene>
<dbReference type="STRING" id="1850252.LPB136_10780"/>
<dbReference type="AlphaFoldDB" id="A0A1L3JL11"/>
<dbReference type="KEGG" id="ten:LPB136_10780"/>
<evidence type="ECO:0000313" key="2">
    <source>
        <dbReference type="Proteomes" id="UP000181898"/>
    </source>
</evidence>
<organism evidence="1 2">
    <name type="scientific">Tenacibaculum todarodis</name>
    <dbReference type="NCBI Taxonomy" id="1850252"/>
    <lineage>
        <taxon>Bacteria</taxon>
        <taxon>Pseudomonadati</taxon>
        <taxon>Bacteroidota</taxon>
        <taxon>Flavobacteriia</taxon>
        <taxon>Flavobacteriales</taxon>
        <taxon>Flavobacteriaceae</taxon>
        <taxon>Tenacibaculum</taxon>
    </lineage>
</organism>
<dbReference type="OrthoDB" id="670350at2"/>
<dbReference type="RefSeq" id="WP_072556342.1">
    <property type="nucleotide sequence ID" value="NZ_CP018155.1"/>
</dbReference>
<sequence>MNNLKLIIIALLVSFTTFSQTKEDAIRDAKITSKATLSEDFNTVLKHTLPSVTKLMGGKEKALNIIEIAFKNMKGQGFIFEKADVVAVSEIVKEQGQYRCYIENLNQMKMPHMRIKSKSFLLGIYDDEGKKWWFIEAEKMKNKVVLDQILPNFETSLNIPKDEMTTEKL</sequence>
<keyword evidence="2" id="KW-1185">Reference proteome</keyword>
<dbReference type="Proteomes" id="UP000181898">
    <property type="component" value="Chromosome"/>
</dbReference>
<reference evidence="1 2" key="1">
    <citation type="submission" date="2016-11" db="EMBL/GenBank/DDBJ databases">
        <title>Tenacibaculum sp. LPB0136, isolated from marine environment.</title>
        <authorList>
            <person name="Kim E."/>
            <person name="Yi H."/>
        </authorList>
    </citation>
    <scope>NUCLEOTIDE SEQUENCE [LARGE SCALE GENOMIC DNA]</scope>
    <source>
        <strain evidence="1 2">LPB0136</strain>
    </source>
</reference>
<name>A0A1L3JL11_9FLAO</name>